<dbReference type="EnsemblPlants" id="OGLUM06G13020.1">
    <property type="protein sequence ID" value="OGLUM06G13020.1"/>
    <property type="gene ID" value="OGLUM06G13020"/>
</dbReference>
<dbReference type="AlphaFoldDB" id="A0A0E0A8M4"/>
<organism evidence="1">
    <name type="scientific">Oryza glumipatula</name>
    <dbReference type="NCBI Taxonomy" id="40148"/>
    <lineage>
        <taxon>Eukaryota</taxon>
        <taxon>Viridiplantae</taxon>
        <taxon>Streptophyta</taxon>
        <taxon>Embryophyta</taxon>
        <taxon>Tracheophyta</taxon>
        <taxon>Spermatophyta</taxon>
        <taxon>Magnoliopsida</taxon>
        <taxon>Liliopsida</taxon>
        <taxon>Poales</taxon>
        <taxon>Poaceae</taxon>
        <taxon>BOP clade</taxon>
        <taxon>Oryzoideae</taxon>
        <taxon>Oryzeae</taxon>
        <taxon>Oryzinae</taxon>
        <taxon>Oryza</taxon>
    </lineage>
</organism>
<reference evidence="1" key="2">
    <citation type="submission" date="2018-05" db="EMBL/GenBank/DDBJ databases">
        <title>OgluRS3 (Oryza glumaepatula Reference Sequence Version 3).</title>
        <authorList>
            <person name="Zhang J."/>
            <person name="Kudrna D."/>
            <person name="Lee S."/>
            <person name="Talag J."/>
            <person name="Welchert J."/>
            <person name="Wing R.A."/>
        </authorList>
    </citation>
    <scope>NUCLEOTIDE SEQUENCE [LARGE SCALE GENOMIC DNA]</scope>
</reference>
<accession>A0A0E0A8M4</accession>
<dbReference type="Gene3D" id="3.80.10.10">
    <property type="entry name" value="Ribonuclease Inhibitor"/>
    <property type="match status" value="1"/>
</dbReference>
<reference evidence="1" key="1">
    <citation type="submission" date="2015-04" db="UniProtKB">
        <authorList>
            <consortium name="EnsemblPlants"/>
        </authorList>
    </citation>
    <scope>IDENTIFICATION</scope>
</reference>
<evidence type="ECO:0000313" key="1">
    <source>
        <dbReference type="EnsemblPlants" id="OGLUM06G13020.1"/>
    </source>
</evidence>
<dbReference type="InterPro" id="IPR032675">
    <property type="entry name" value="LRR_dom_sf"/>
</dbReference>
<dbReference type="Gramene" id="OGLUM06G13020.1">
    <property type="protein sequence ID" value="OGLUM06G13020.1"/>
    <property type="gene ID" value="OGLUM06G13020"/>
</dbReference>
<name>A0A0E0A8M4_9ORYZ</name>
<keyword evidence="2" id="KW-1185">Reference proteome</keyword>
<protein>
    <submittedName>
        <fullName evidence="1">Uncharacterized protein</fullName>
    </submittedName>
</protein>
<proteinExistence type="predicted"/>
<evidence type="ECO:0000313" key="2">
    <source>
        <dbReference type="Proteomes" id="UP000026961"/>
    </source>
</evidence>
<sequence>MNFAKVCIRNMHFTRELTIWDGHAMTSLPDHWLLPNHLLQNLIILNAKALQCLPSSLVHLCHLQSFTLCNAPLLNSVPDLPASLSNLTLGSCRTILAERCRKGGHDWSKIAHIPLMNAALRTTFSSACKSFEFHPALLFPVDECFKAAKQVEGLSVHACITFTNKTGNQCKPVFAEVLQDILYPYPSIDGVKIFINQISAVTVRVLKANQSMSAIEKL</sequence>
<dbReference type="Proteomes" id="UP000026961">
    <property type="component" value="Chromosome 6"/>
</dbReference>
<dbReference type="SUPFAM" id="SSF52058">
    <property type="entry name" value="L domain-like"/>
    <property type="match status" value="1"/>
</dbReference>
<dbReference type="HOGENOM" id="CLU_1268639_0_0_1"/>